<evidence type="ECO:0000313" key="2">
    <source>
        <dbReference type="Proteomes" id="UP000033434"/>
    </source>
</evidence>
<dbReference type="EMBL" id="AUXW01000090">
    <property type="protein sequence ID" value="KKE84834.1"/>
    <property type="molecule type" value="Genomic_DNA"/>
</dbReference>
<dbReference type="RefSeq" id="WP_046354850.1">
    <property type="nucleotide sequence ID" value="NZ_AUXW01000090.1"/>
</dbReference>
<comment type="caution">
    <text evidence="1">The sequence shown here is derived from an EMBL/GenBank/DDBJ whole genome shotgun (WGS) entry which is preliminary data.</text>
</comment>
<gene>
    <name evidence="1" type="ORF">N479_06985</name>
</gene>
<dbReference type="Proteomes" id="UP000033434">
    <property type="component" value="Unassembled WGS sequence"/>
</dbReference>
<protein>
    <submittedName>
        <fullName evidence="1">Uncharacterized protein</fullName>
    </submittedName>
</protein>
<dbReference type="PATRIC" id="fig|1129367.4.peg.1035"/>
<proteinExistence type="predicted"/>
<organism evidence="1 2">
    <name type="scientific">Pseudoalteromonas luteoviolacea S4054</name>
    <dbReference type="NCBI Taxonomy" id="1129367"/>
    <lineage>
        <taxon>Bacteria</taxon>
        <taxon>Pseudomonadati</taxon>
        <taxon>Pseudomonadota</taxon>
        <taxon>Gammaproteobacteria</taxon>
        <taxon>Alteromonadales</taxon>
        <taxon>Pseudoalteromonadaceae</taxon>
        <taxon>Pseudoalteromonas</taxon>
    </lineage>
</organism>
<evidence type="ECO:0000313" key="1">
    <source>
        <dbReference type="EMBL" id="KKE84834.1"/>
    </source>
</evidence>
<sequence length="82" mass="8662">MKLNLKKKNVKMLSKNANAIGHAQTAAIAGGAFALPGKGHANTVPEIYCVAPSSDVCNQYFSLPCHHESDVTHCRPSALACI</sequence>
<reference evidence="1 2" key="1">
    <citation type="journal article" date="2015" name="BMC Genomics">
        <title>Genome mining reveals unlocked bioactive potential of marine Gram-negative bacteria.</title>
        <authorList>
            <person name="Machado H."/>
            <person name="Sonnenschein E.C."/>
            <person name="Melchiorsen J."/>
            <person name="Gram L."/>
        </authorList>
    </citation>
    <scope>NUCLEOTIDE SEQUENCE [LARGE SCALE GENOMIC DNA]</scope>
    <source>
        <strain evidence="1 2">S4054</strain>
    </source>
</reference>
<dbReference type="AlphaFoldDB" id="A0A0F6AHI7"/>
<name>A0A0F6AHI7_9GAMM</name>
<accession>A0A0F6AHI7</accession>